<gene>
    <name evidence="2" type="ORF">BAVI_15316</name>
</gene>
<dbReference type="RefSeq" id="WP_024029245.1">
    <property type="nucleotide sequence ID" value="NZ_ALAN01000084.1"/>
</dbReference>
<sequence length="263" mass="30916">MFKKRYGIPGALFAFIIFKYVDERAGDLLGYLHKLMAKPFSLSFLQYKEKMSPALSTGQFILLFSIYSLIFFGIVFLITAPFKKAKNIFENYEDIEEKLGDALLSLEKQDVERVIDVKITSYMTAIEWEVKRIFNVRKKQIDFIWYFPKRVNQVVTDDYELIYLKNPKDLHHAKFYIDSSLNIEGIRLKEENVKGRWETPNAKFSQFITARNVGKPRLGLAVYIYKENVINEENEQEFAHFTTNLLLLGLYDPFVKSIEKRVI</sequence>
<dbReference type="EMBL" id="ALAN01000084">
    <property type="protein sequence ID" value="ETI67870.1"/>
    <property type="molecule type" value="Genomic_DNA"/>
</dbReference>
<comment type="caution">
    <text evidence="2">The sequence shown here is derived from an EMBL/GenBank/DDBJ whole genome shotgun (WGS) entry which is preliminary data.</text>
</comment>
<protein>
    <submittedName>
        <fullName evidence="2">Uncharacterized protein</fullName>
    </submittedName>
</protein>
<name>A0AB94ILH4_9BACI</name>
<keyword evidence="3" id="KW-1185">Reference proteome</keyword>
<reference evidence="2 3" key="1">
    <citation type="journal article" date="2014" name="Environ. Microbiol.">
        <title>The nitrate-ammonifying and nosZ-carrying bacterium Bacillus vireti is a potent source and sink for nitric and nitrous oxide under high nitrate conditions.</title>
        <authorList>
            <person name="Mania D."/>
            <person name="Heylen K."/>
            <person name="van Spanning R.J."/>
            <person name="Frostegard A."/>
        </authorList>
    </citation>
    <scope>NUCLEOTIDE SEQUENCE [LARGE SCALE GENOMIC DNA]</scope>
    <source>
        <strain evidence="2 3">LMG 21834</strain>
    </source>
</reference>
<evidence type="ECO:0000313" key="2">
    <source>
        <dbReference type="EMBL" id="ETI67870.1"/>
    </source>
</evidence>
<dbReference type="AlphaFoldDB" id="A0AB94ILH4"/>
<evidence type="ECO:0000256" key="1">
    <source>
        <dbReference type="SAM" id="Phobius"/>
    </source>
</evidence>
<keyword evidence="1" id="KW-0472">Membrane</keyword>
<keyword evidence="1" id="KW-1133">Transmembrane helix</keyword>
<proteinExistence type="predicted"/>
<feature type="transmembrane region" description="Helical" evidence="1">
    <location>
        <begin position="60"/>
        <end position="82"/>
    </location>
</feature>
<evidence type="ECO:0000313" key="3">
    <source>
        <dbReference type="Proteomes" id="UP000018877"/>
    </source>
</evidence>
<organism evidence="2 3">
    <name type="scientific">Neobacillus vireti LMG 21834</name>
    <dbReference type="NCBI Taxonomy" id="1131730"/>
    <lineage>
        <taxon>Bacteria</taxon>
        <taxon>Bacillati</taxon>
        <taxon>Bacillota</taxon>
        <taxon>Bacilli</taxon>
        <taxon>Bacillales</taxon>
        <taxon>Bacillaceae</taxon>
        <taxon>Neobacillus</taxon>
    </lineage>
</organism>
<accession>A0AB94ILH4</accession>
<keyword evidence="1" id="KW-0812">Transmembrane</keyword>
<dbReference type="Proteomes" id="UP000018877">
    <property type="component" value="Unassembled WGS sequence"/>
</dbReference>